<dbReference type="Pfam" id="PF00271">
    <property type="entry name" value="Helicase_C"/>
    <property type="match status" value="1"/>
</dbReference>
<evidence type="ECO:0000256" key="4">
    <source>
        <dbReference type="ARBA" id="ARBA00022840"/>
    </source>
</evidence>
<dbReference type="GO" id="GO:0005524">
    <property type="term" value="F:ATP binding"/>
    <property type="evidence" value="ECO:0007669"/>
    <property type="project" value="UniProtKB-KW"/>
</dbReference>
<dbReference type="PROSITE" id="PS00039">
    <property type="entry name" value="DEAD_ATP_HELICASE"/>
    <property type="match status" value="1"/>
</dbReference>
<reference evidence="10" key="2">
    <citation type="journal article" date="2012" name="PLoS ONE">
        <title>A Deeply Branching Thermophilic Bacterium with an Ancient Acetyl-CoA Pathway Dominates a Subsurface Ecosystem.</title>
        <authorList>
            <person name="Takami H."/>
            <person name="Noguchi H."/>
            <person name="Takaki Y."/>
            <person name="Uchiyama I."/>
            <person name="Toyoda A."/>
            <person name="Nishi S."/>
            <person name="Chee G.-J."/>
            <person name="Arai W."/>
            <person name="Nunoura T."/>
            <person name="Itoh T."/>
            <person name="Hattori M."/>
            <person name="Takai K."/>
        </authorList>
    </citation>
    <scope>NUCLEOTIDE SEQUENCE</scope>
</reference>
<dbReference type="CDD" id="cd18787">
    <property type="entry name" value="SF2_C_DEAD"/>
    <property type="match status" value="1"/>
</dbReference>
<dbReference type="SMART" id="SM00487">
    <property type="entry name" value="DEXDc"/>
    <property type="match status" value="1"/>
</dbReference>
<keyword evidence="2 6" id="KW-0378">Hydrolase</keyword>
<evidence type="ECO:0000256" key="7">
    <source>
        <dbReference type="SAM" id="MobiDB-lite"/>
    </source>
</evidence>
<keyword evidence="1 6" id="KW-0547">Nucleotide-binding</keyword>
<dbReference type="InterPro" id="IPR011545">
    <property type="entry name" value="DEAD/DEAH_box_helicase_dom"/>
</dbReference>
<sequence>MRGARAAGYSEPTPIQAQAIPAILAGKDVIGTAQTGTGKTAAFVLPILDLLKDGHGLRCLILTPTRELAAQIETNVRDYARFLPQLRCAALYGGVAMGPQISELRRGVDIIVATPGRLIDHVRRRTLDLCHIKIFVLDEADRMLDMGFMPDIKYIISLLPKARQSLLFSATMPPEIESFARRILTNPVIVSVGPRATPVEGVSQFLYPVPKHLKFALLKRLLEITPHTSVLIFMRTKRGAHKLARALHQEGHRVTQIHGDRTQSQRSAALHGFRTRQYSILVATDIAARGLDIENISHVINYDVPARPEDYIHRIGRTARASAIGDAFTLCSPEEHEEIRAIERALKKTLPRVILPDFDYGKGGPPLLTPPPPPQRPTRVYHATGWRRRRP</sequence>
<dbReference type="GO" id="GO:0003724">
    <property type="term" value="F:RNA helicase activity"/>
    <property type="evidence" value="ECO:0007669"/>
    <property type="project" value="UniProtKB-ARBA"/>
</dbReference>
<dbReference type="EMBL" id="AP011697">
    <property type="protein sequence ID" value="BAL54673.1"/>
    <property type="molecule type" value="Genomic_DNA"/>
</dbReference>
<keyword evidence="4 6" id="KW-0067">ATP-binding</keyword>
<reference evidence="10" key="1">
    <citation type="journal article" date="2005" name="Environ. Microbiol.">
        <title>Genetic and functional properties of uncultivated thermophilic crenarchaeotes from a subsurface gold mine as revealed by analysis of genome fragments.</title>
        <authorList>
            <person name="Nunoura T."/>
            <person name="Hirayama H."/>
            <person name="Takami H."/>
            <person name="Oida H."/>
            <person name="Nishi S."/>
            <person name="Shimamura S."/>
            <person name="Suzuki Y."/>
            <person name="Inagaki F."/>
            <person name="Takai K."/>
            <person name="Nealson K.H."/>
            <person name="Horikoshi K."/>
        </authorList>
    </citation>
    <scope>NUCLEOTIDE SEQUENCE</scope>
</reference>
<proteinExistence type="inferred from homology"/>
<dbReference type="CDD" id="cd00268">
    <property type="entry name" value="DEADc"/>
    <property type="match status" value="1"/>
</dbReference>
<dbReference type="InterPro" id="IPR050079">
    <property type="entry name" value="DEAD_box_RNA_helicase"/>
</dbReference>
<dbReference type="InterPro" id="IPR027417">
    <property type="entry name" value="P-loop_NTPase"/>
</dbReference>
<dbReference type="InterPro" id="IPR001650">
    <property type="entry name" value="Helicase_C-like"/>
</dbReference>
<feature type="compositionally biased region" description="Pro residues" evidence="7">
    <location>
        <begin position="367"/>
        <end position="376"/>
    </location>
</feature>
<feature type="region of interest" description="Disordered" evidence="7">
    <location>
        <begin position="361"/>
        <end position="391"/>
    </location>
</feature>
<evidence type="ECO:0000256" key="1">
    <source>
        <dbReference type="ARBA" id="ARBA00022741"/>
    </source>
</evidence>
<accession>H5SET7</accession>
<dbReference type="PROSITE" id="PS51194">
    <property type="entry name" value="HELICASE_CTER"/>
    <property type="match status" value="1"/>
</dbReference>
<dbReference type="SUPFAM" id="SSF52540">
    <property type="entry name" value="P-loop containing nucleoside triphosphate hydrolases"/>
    <property type="match status" value="1"/>
</dbReference>
<dbReference type="GO" id="GO:0016787">
    <property type="term" value="F:hydrolase activity"/>
    <property type="evidence" value="ECO:0007669"/>
    <property type="project" value="UniProtKB-KW"/>
</dbReference>
<dbReference type="PROSITE" id="PS51192">
    <property type="entry name" value="HELICASE_ATP_BIND_1"/>
    <property type="match status" value="1"/>
</dbReference>
<evidence type="ECO:0000259" key="9">
    <source>
        <dbReference type="PROSITE" id="PS51194"/>
    </source>
</evidence>
<dbReference type="Gene3D" id="3.40.50.300">
    <property type="entry name" value="P-loop containing nucleotide triphosphate hydrolases"/>
    <property type="match status" value="2"/>
</dbReference>
<comment type="similarity">
    <text evidence="5 6">Belongs to the DEAD box helicase family.</text>
</comment>
<dbReference type="InterPro" id="IPR000629">
    <property type="entry name" value="RNA-helicase_DEAD-box_CS"/>
</dbReference>
<dbReference type="GO" id="GO:0003676">
    <property type="term" value="F:nucleic acid binding"/>
    <property type="evidence" value="ECO:0007669"/>
    <property type="project" value="InterPro"/>
</dbReference>
<evidence type="ECO:0000256" key="5">
    <source>
        <dbReference type="ARBA" id="ARBA00038437"/>
    </source>
</evidence>
<dbReference type="SMART" id="SM00490">
    <property type="entry name" value="HELICc"/>
    <property type="match status" value="1"/>
</dbReference>
<dbReference type="PANTHER" id="PTHR47959">
    <property type="entry name" value="ATP-DEPENDENT RNA HELICASE RHLE-RELATED"/>
    <property type="match status" value="1"/>
</dbReference>
<dbReference type="PANTHER" id="PTHR47959:SF13">
    <property type="entry name" value="ATP-DEPENDENT RNA HELICASE RHLE"/>
    <property type="match status" value="1"/>
</dbReference>
<feature type="domain" description="Helicase C-terminal" evidence="9">
    <location>
        <begin position="217"/>
        <end position="361"/>
    </location>
</feature>
<dbReference type="AlphaFoldDB" id="H5SET7"/>
<dbReference type="InterPro" id="IPR044742">
    <property type="entry name" value="DEAD/DEAH_RhlB"/>
</dbReference>
<gene>
    <name evidence="10" type="ORF">HGMM_F17E10C03</name>
</gene>
<evidence type="ECO:0000313" key="10">
    <source>
        <dbReference type="EMBL" id="BAL54673.1"/>
    </source>
</evidence>
<dbReference type="Pfam" id="PF00270">
    <property type="entry name" value="DEAD"/>
    <property type="match status" value="1"/>
</dbReference>
<protein>
    <submittedName>
        <fullName evidence="10">ATP-dependent RNA helicase RhlE</fullName>
    </submittedName>
</protein>
<evidence type="ECO:0000256" key="6">
    <source>
        <dbReference type="RuleBase" id="RU000492"/>
    </source>
</evidence>
<evidence type="ECO:0000256" key="2">
    <source>
        <dbReference type="ARBA" id="ARBA00022801"/>
    </source>
</evidence>
<name>H5SET7_9BACT</name>
<evidence type="ECO:0000256" key="3">
    <source>
        <dbReference type="ARBA" id="ARBA00022806"/>
    </source>
</evidence>
<keyword evidence="3 6" id="KW-0347">Helicase</keyword>
<evidence type="ECO:0000259" key="8">
    <source>
        <dbReference type="PROSITE" id="PS51192"/>
    </source>
</evidence>
<dbReference type="GO" id="GO:0005829">
    <property type="term" value="C:cytosol"/>
    <property type="evidence" value="ECO:0007669"/>
    <property type="project" value="TreeGrafter"/>
</dbReference>
<organism evidence="10">
    <name type="scientific">uncultured Acetothermia bacterium</name>
    <dbReference type="NCBI Taxonomy" id="236499"/>
    <lineage>
        <taxon>Bacteria</taxon>
        <taxon>Candidatus Bipolaricaulota</taxon>
        <taxon>environmental samples</taxon>
    </lineage>
</organism>
<dbReference type="InterPro" id="IPR014001">
    <property type="entry name" value="Helicase_ATP-bd"/>
</dbReference>
<feature type="domain" description="Helicase ATP-binding" evidence="8">
    <location>
        <begin position="20"/>
        <end position="190"/>
    </location>
</feature>